<feature type="domain" description="DUF3991" evidence="2">
    <location>
        <begin position="124"/>
        <end position="199"/>
    </location>
</feature>
<dbReference type="Gene3D" id="3.40.1360.10">
    <property type="match status" value="1"/>
</dbReference>
<dbReference type="SUPFAM" id="SSF57783">
    <property type="entry name" value="Zinc beta-ribbon"/>
    <property type="match status" value="1"/>
</dbReference>
<dbReference type="EMBL" id="BJUN01000014">
    <property type="protein sequence ID" value="GEK59419.1"/>
    <property type="molecule type" value="Genomic_DNA"/>
</dbReference>
<comment type="caution">
    <text evidence="3">The sequence shown here is derived from an EMBL/GenBank/DDBJ whole genome shotgun (WGS) entry which is preliminary data.</text>
</comment>
<dbReference type="STRING" id="1371.GCA_900166605_01026"/>
<dbReference type="InterPro" id="IPR025054">
    <property type="entry name" value="DUF3991"/>
</dbReference>
<feature type="compositionally biased region" description="Basic and acidic residues" evidence="1">
    <location>
        <begin position="284"/>
        <end position="309"/>
    </location>
</feature>
<evidence type="ECO:0000256" key="1">
    <source>
        <dbReference type="SAM" id="MobiDB-lite"/>
    </source>
</evidence>
<dbReference type="RefSeq" id="WP_094908704.1">
    <property type="nucleotide sequence ID" value="NZ_BJUN01000014.1"/>
</dbReference>
<dbReference type="OrthoDB" id="9803716at2"/>
<proteinExistence type="predicted"/>
<dbReference type="Proteomes" id="UP000321051">
    <property type="component" value="Unassembled WGS sequence"/>
</dbReference>
<reference evidence="3 4" key="1">
    <citation type="submission" date="2019-07" db="EMBL/GenBank/DDBJ databases">
        <title>Whole genome shotgun sequence of Marinococcus halophilus NBRC 102359.</title>
        <authorList>
            <person name="Hosoyama A."/>
            <person name="Uohara A."/>
            <person name="Ohji S."/>
            <person name="Ichikawa N."/>
        </authorList>
    </citation>
    <scope>NUCLEOTIDE SEQUENCE [LARGE SCALE GENOMIC DNA]</scope>
    <source>
        <strain evidence="3 4">NBRC 102359</strain>
    </source>
</reference>
<organism evidence="3 4">
    <name type="scientific">Marinococcus halophilus</name>
    <dbReference type="NCBI Taxonomy" id="1371"/>
    <lineage>
        <taxon>Bacteria</taxon>
        <taxon>Bacillati</taxon>
        <taxon>Bacillota</taxon>
        <taxon>Bacilli</taxon>
        <taxon>Bacillales</taxon>
        <taxon>Bacillaceae</taxon>
        <taxon>Marinococcus</taxon>
    </lineage>
</organism>
<name>A0A510Y7S8_MARHA</name>
<sequence length="323" mass="36770">MANRRVNSEEIEQAKTVGIMDYLDANGLEVKQQGNGQPPYYNLVENDSLVIQGEKYYWNSRQEGGYGAIHFAMTYHDLSFPDAVRRINEHEYALDRQPVQQVEKEPFSYPSHYEVADTSNVRDYLVNDRKVDERVVDWCLNKDLIVQDRKDNCVMKWKDREGETIGADRQGTQPMEDGKHFKGVVKSSAEDGGFAINVGKNIDKIALFESPIDALSYWSEKKGDVQNTRLQSMSGLKIQAVKRGLQDLQADGHKVTQVISAVDNDAAGEHFHDKLNDYINPDAIVDHRPTNTKDWNEEREHGLQQDQKRPPQAKQSSLSMGLT</sequence>
<keyword evidence="4" id="KW-1185">Reference proteome</keyword>
<dbReference type="AlphaFoldDB" id="A0A510Y7S8"/>
<gene>
    <name evidence="3" type="ORF">MHA01_23240</name>
</gene>
<accession>A0A510Y7S8</accession>
<evidence type="ECO:0000313" key="3">
    <source>
        <dbReference type="EMBL" id="GEK59419.1"/>
    </source>
</evidence>
<feature type="region of interest" description="Disordered" evidence="1">
    <location>
        <begin position="282"/>
        <end position="323"/>
    </location>
</feature>
<evidence type="ECO:0000313" key="4">
    <source>
        <dbReference type="Proteomes" id="UP000321051"/>
    </source>
</evidence>
<dbReference type="Pfam" id="PF13155">
    <property type="entry name" value="Toprim_2"/>
    <property type="match status" value="1"/>
</dbReference>
<dbReference type="Pfam" id="PF13154">
    <property type="entry name" value="DUF3991"/>
    <property type="match status" value="1"/>
</dbReference>
<feature type="compositionally biased region" description="Polar residues" evidence="1">
    <location>
        <begin position="313"/>
        <end position="323"/>
    </location>
</feature>
<protein>
    <recommendedName>
        <fullName evidence="2">DUF3991 domain-containing protein</fullName>
    </recommendedName>
</protein>
<evidence type="ECO:0000259" key="2">
    <source>
        <dbReference type="Pfam" id="PF13154"/>
    </source>
</evidence>